<dbReference type="EMBL" id="MUBJ01000001">
    <property type="protein sequence ID" value="OTA18513.1"/>
    <property type="molecule type" value="Genomic_DNA"/>
</dbReference>
<accession>A0A1Y2SLQ4</accession>
<evidence type="ECO:0000313" key="6">
    <source>
        <dbReference type="Proteomes" id="UP000194350"/>
    </source>
</evidence>
<dbReference type="CDD" id="cd22641">
    <property type="entry name" value="C24-like"/>
    <property type="match status" value="1"/>
</dbReference>
<dbReference type="InterPro" id="IPR009013">
    <property type="entry name" value="Attachment_protein_shaft_sf"/>
</dbReference>
<proteinExistence type="predicted"/>
<feature type="region of interest" description="Disordered" evidence="3">
    <location>
        <begin position="379"/>
        <end position="406"/>
    </location>
</feature>
<evidence type="ECO:0000313" key="5">
    <source>
        <dbReference type="EMBL" id="OTA18513.1"/>
    </source>
</evidence>
<reference evidence="5 6" key="1">
    <citation type="submission" date="2016-10" db="EMBL/GenBank/DDBJ databases">
        <title>Systematic genetic and metabolomic analysis of Xenorhabdus and Photorhabdus spp., highlights the requirements for a dual symbiotic and pathogenic life style.</title>
        <authorList>
            <person name="Tobias N.J."/>
            <person name="Wolff H."/>
            <person name="Djahanschiri B."/>
            <person name="Pidot S.J."/>
            <person name="Stinear T.P."/>
            <person name="Ebersberger I."/>
            <person name="Bode H.B."/>
        </authorList>
    </citation>
    <scope>NUCLEOTIDE SEQUENCE [LARGE SCALE GENOMIC DNA]</scope>
    <source>
        <strain evidence="5 6">DSM 22392</strain>
    </source>
</reference>
<dbReference type="Gene3D" id="2.10.25.20">
    <property type="entry name" value="reovirus attachment protein sigma1, domain 1"/>
    <property type="match status" value="2"/>
</dbReference>
<evidence type="ECO:0000256" key="2">
    <source>
        <dbReference type="ARBA" id="ARBA00022581"/>
    </source>
</evidence>
<dbReference type="Proteomes" id="UP000194350">
    <property type="component" value="Unassembled WGS sequence"/>
</dbReference>
<dbReference type="SUPFAM" id="SSF51225">
    <property type="entry name" value="Fibre shaft of virus attachment proteins"/>
    <property type="match status" value="2"/>
</dbReference>
<evidence type="ECO:0000256" key="1">
    <source>
        <dbReference type="ARBA" id="ARBA00004328"/>
    </source>
</evidence>
<dbReference type="GO" id="GO:0019062">
    <property type="term" value="P:virion attachment to host cell"/>
    <property type="evidence" value="ECO:0007669"/>
    <property type="project" value="InterPro"/>
</dbReference>
<dbReference type="AlphaFoldDB" id="A0A1Y2SLQ4"/>
<organism evidence="5 6">
    <name type="scientific">Xenorhabdus vietnamensis</name>
    <dbReference type="NCBI Taxonomy" id="351656"/>
    <lineage>
        <taxon>Bacteria</taxon>
        <taxon>Pseudomonadati</taxon>
        <taxon>Pseudomonadota</taxon>
        <taxon>Gammaproteobacteria</taxon>
        <taxon>Enterobacterales</taxon>
        <taxon>Morganellaceae</taxon>
        <taxon>Xenorhabdus</taxon>
    </lineage>
</organism>
<dbReference type="Gene3D" id="3.90.1340.10">
    <property type="entry name" value="Phage tail collar domain"/>
    <property type="match status" value="1"/>
</dbReference>
<sequence>MKEIRYSAKIQEQQTSSNAKGVGPETDKLKDKFKEGTIPLQIDFNELIDIADVGRKACGQSPQQKGPGAGLKLEVDGTLSLKMGTIDNQDFSPLILEKDILSVDLGSGLINKNNGISVGQGNGIVVNNNDVAVKARDATIKVESTGISVGIGWGVKIGGEGLDIKGSDGITVGTNGVAVKPYNGIISNNNGVSVKPYNGINVDGNGVSVKPYNGINADNNGVSVKAGNGITVNSSGVSIDPNNVLPRGIIVMFSGSSAPTGWAFCDGKTYNGIQVPDLRNRFIACGNTMSDTGGKSSNVLTGSKDSKTYSVTTNSGKASVSVTVNETKLTIDQLPEHHHHNGMRYYEYRGNLYGTDFDENIKNDMLMNEYGHATSVQERRPYEFRTSSVGSGQGHKHTASASDSGHTHTVNITTPYYLLAFIMKL</sequence>
<dbReference type="OrthoDB" id="6174642at2"/>
<comment type="subcellular location">
    <subcellularLocation>
        <location evidence="1">Virion</location>
    </subcellularLocation>
</comment>
<feature type="domain" description="Phage tail collar" evidence="4">
    <location>
        <begin position="248"/>
        <end position="279"/>
    </location>
</feature>
<feature type="compositionally biased region" description="Polar residues" evidence="3">
    <location>
        <begin position="10"/>
        <end position="19"/>
    </location>
</feature>
<protein>
    <recommendedName>
        <fullName evidence="4">Phage tail collar domain-containing protein</fullName>
    </recommendedName>
</protein>
<evidence type="ECO:0000256" key="3">
    <source>
        <dbReference type="SAM" id="MobiDB-lite"/>
    </source>
</evidence>
<gene>
    <name evidence="5" type="ORF">Xvie_00341</name>
</gene>
<dbReference type="InterPro" id="IPR011083">
    <property type="entry name" value="Phage_tail_collar_dom"/>
</dbReference>
<dbReference type="Pfam" id="PF07484">
    <property type="entry name" value="Collar"/>
    <property type="match status" value="1"/>
</dbReference>
<name>A0A1Y2SLQ4_9GAMM</name>
<dbReference type="RefSeq" id="WP_086107662.1">
    <property type="nucleotide sequence ID" value="NZ_CAWNGD010000001.1"/>
</dbReference>
<feature type="region of interest" description="Disordered" evidence="3">
    <location>
        <begin position="1"/>
        <end position="29"/>
    </location>
</feature>
<keyword evidence="6" id="KW-1185">Reference proteome</keyword>
<keyword evidence="2" id="KW-0945">Host-virus interaction</keyword>
<dbReference type="STRING" id="351656.Xvie_00341"/>
<evidence type="ECO:0000259" key="4">
    <source>
        <dbReference type="Pfam" id="PF07484"/>
    </source>
</evidence>
<dbReference type="SUPFAM" id="SSF88874">
    <property type="entry name" value="Receptor-binding domain of short tail fibre protein gp12"/>
    <property type="match status" value="1"/>
</dbReference>
<dbReference type="InterPro" id="IPR037053">
    <property type="entry name" value="Phage_tail_collar_dom_sf"/>
</dbReference>
<comment type="caution">
    <text evidence="5">The sequence shown here is derived from an EMBL/GenBank/DDBJ whole genome shotgun (WGS) entry which is preliminary data.</text>
</comment>